<gene>
    <name evidence="2" type="ORF">KQI88_10155</name>
</gene>
<feature type="transmembrane region" description="Helical" evidence="1">
    <location>
        <begin position="148"/>
        <end position="167"/>
    </location>
</feature>
<keyword evidence="3" id="KW-1185">Reference proteome</keyword>
<organism evidence="2 3">
    <name type="scientific">Alkaliphilus flagellatus</name>
    <dbReference type="NCBI Taxonomy" id="2841507"/>
    <lineage>
        <taxon>Bacteria</taxon>
        <taxon>Bacillati</taxon>
        <taxon>Bacillota</taxon>
        <taxon>Clostridia</taxon>
        <taxon>Peptostreptococcales</taxon>
        <taxon>Natronincolaceae</taxon>
        <taxon>Alkaliphilus</taxon>
    </lineage>
</organism>
<name>A0ABS6G2S9_9FIRM</name>
<dbReference type="EMBL" id="JAHLQK010000003">
    <property type="protein sequence ID" value="MBU5676782.1"/>
    <property type="molecule type" value="Genomic_DNA"/>
</dbReference>
<feature type="transmembrane region" description="Helical" evidence="1">
    <location>
        <begin position="81"/>
        <end position="98"/>
    </location>
</feature>
<sequence>MQKPIEYIMNYKNRKQFKSDNAAIVSDVTKYGIVLSYAVFILVSAFYFNNIAEIISGICRIIVAPSILFSDYIAIGNIGSTLVNSGLAMIASIVIAKISDAEMNGPLVAAIFTIGAFGFFGKNIYNIWSIFLGVYFYTLLRKEKFSKYIIVAFFGTALGPLVSQISFGFDFPIIYGVILGNIAGIIGGFIMPPLAAHFSKFHQGFNLYNMGFTAGIVGTLFMSILRGYGKNNEALAIVSKGNNLVFTIYLSIIFTTMIILGYILNNRSFTGYGKLLKRSGRASSDFIALDGFGLTMTNMGLVGFLSVAYIILVRGELNGPTIGGVLTVVAFAAFGKHARNILPIFLGVFLACATQAREINATGSLAAAMFGTTLAPIAGQYGWKIGTLAGFMHMTLVVNTGYLHGWMNLYNNGFTGGIVAASLVPIINGMMKRQE</sequence>
<feature type="transmembrane region" description="Helical" evidence="1">
    <location>
        <begin position="245"/>
        <end position="265"/>
    </location>
</feature>
<reference evidence="2 3" key="1">
    <citation type="submission" date="2021-06" db="EMBL/GenBank/DDBJ databases">
        <authorList>
            <person name="Sun Q."/>
            <person name="Li D."/>
        </authorList>
    </citation>
    <scope>NUCLEOTIDE SEQUENCE [LARGE SCALE GENOMIC DNA]</scope>
    <source>
        <strain evidence="2 3">MSJ-5</strain>
    </source>
</reference>
<feature type="transmembrane region" description="Helical" evidence="1">
    <location>
        <begin position="110"/>
        <end position="136"/>
    </location>
</feature>
<feature type="transmembrane region" description="Helical" evidence="1">
    <location>
        <begin position="173"/>
        <end position="195"/>
    </location>
</feature>
<evidence type="ECO:0000313" key="2">
    <source>
        <dbReference type="EMBL" id="MBU5676782.1"/>
    </source>
</evidence>
<feature type="transmembrane region" description="Helical" evidence="1">
    <location>
        <begin position="363"/>
        <end position="381"/>
    </location>
</feature>
<comment type="caution">
    <text evidence="2">The sequence shown here is derived from an EMBL/GenBank/DDBJ whole genome shotgun (WGS) entry which is preliminary data.</text>
</comment>
<feature type="transmembrane region" description="Helical" evidence="1">
    <location>
        <begin position="286"/>
        <end position="311"/>
    </location>
</feature>
<evidence type="ECO:0000313" key="3">
    <source>
        <dbReference type="Proteomes" id="UP000779508"/>
    </source>
</evidence>
<keyword evidence="1" id="KW-0812">Transmembrane</keyword>
<dbReference type="Pfam" id="PF07613">
    <property type="entry name" value="DUF1576"/>
    <property type="match status" value="2"/>
</dbReference>
<accession>A0ABS6G2S9</accession>
<keyword evidence="1" id="KW-0472">Membrane</keyword>
<dbReference type="InterPro" id="IPR011470">
    <property type="entry name" value="DUF1576"/>
</dbReference>
<dbReference type="Proteomes" id="UP000779508">
    <property type="component" value="Unassembled WGS sequence"/>
</dbReference>
<evidence type="ECO:0000256" key="1">
    <source>
        <dbReference type="SAM" id="Phobius"/>
    </source>
</evidence>
<keyword evidence="1" id="KW-1133">Transmembrane helix</keyword>
<feature type="transmembrane region" description="Helical" evidence="1">
    <location>
        <begin position="21"/>
        <end position="48"/>
    </location>
</feature>
<dbReference type="RefSeq" id="WP_216416937.1">
    <property type="nucleotide sequence ID" value="NZ_JAHLQK010000003.1"/>
</dbReference>
<feature type="transmembrane region" description="Helical" evidence="1">
    <location>
        <begin position="207"/>
        <end position="225"/>
    </location>
</feature>
<feature type="transmembrane region" description="Helical" evidence="1">
    <location>
        <begin position="413"/>
        <end position="431"/>
    </location>
</feature>
<proteinExistence type="predicted"/>
<protein>
    <submittedName>
        <fullName evidence="2">DUF1576 domain-containing protein</fullName>
    </submittedName>
</protein>